<evidence type="ECO:0000313" key="2">
    <source>
        <dbReference type="EMBL" id="HJD52852.1"/>
    </source>
</evidence>
<dbReference type="EMBL" id="DWUP01000079">
    <property type="protein sequence ID" value="HJD52852.1"/>
    <property type="molecule type" value="Genomic_DNA"/>
</dbReference>
<sequence length="118" mass="13392">MLKSFIDNFVDVYFHHYADFDGCLGRKQYWLAWLATVIIGLITGFIDGLLFWGLLPIFSTIAGLALLIPGIATGVRRLHDTGRSGLWYLLIFVPIIGSIILLVFFLLPRKEVDNKYLC</sequence>
<feature type="transmembrane region" description="Helical" evidence="1">
    <location>
        <begin position="57"/>
        <end position="75"/>
    </location>
</feature>
<keyword evidence="1" id="KW-1133">Transmembrane helix</keyword>
<reference evidence="2" key="1">
    <citation type="journal article" date="2021" name="PeerJ">
        <title>Extensive microbial diversity within the chicken gut microbiome revealed by metagenomics and culture.</title>
        <authorList>
            <person name="Gilroy R."/>
            <person name="Ravi A."/>
            <person name="Getino M."/>
            <person name="Pursley I."/>
            <person name="Horton D.L."/>
            <person name="Alikhan N.F."/>
            <person name="Baker D."/>
            <person name="Gharbi K."/>
            <person name="Hall N."/>
            <person name="Watson M."/>
            <person name="Adriaenssens E.M."/>
            <person name="Foster-Nyarko E."/>
            <person name="Jarju S."/>
            <person name="Secka A."/>
            <person name="Antonio M."/>
            <person name="Oren A."/>
            <person name="Chaudhuri R.R."/>
            <person name="La Ragione R."/>
            <person name="Hildebrand F."/>
            <person name="Pallen M.J."/>
        </authorList>
    </citation>
    <scope>NUCLEOTIDE SEQUENCE</scope>
    <source>
        <strain evidence="2">MalCec1-1739</strain>
    </source>
</reference>
<dbReference type="PANTHER" id="PTHR34980:SF2">
    <property type="entry name" value="INNER MEMBRANE PROTEIN YHAH-RELATED"/>
    <property type="match status" value="1"/>
</dbReference>
<dbReference type="AlphaFoldDB" id="A0A9D2ZU97"/>
<keyword evidence="1" id="KW-0812">Transmembrane</keyword>
<evidence type="ECO:0000313" key="3">
    <source>
        <dbReference type="Proteomes" id="UP000787625"/>
    </source>
</evidence>
<reference evidence="2" key="2">
    <citation type="submission" date="2021-04" db="EMBL/GenBank/DDBJ databases">
        <authorList>
            <person name="Gilroy R."/>
        </authorList>
    </citation>
    <scope>NUCLEOTIDE SEQUENCE</scope>
    <source>
        <strain evidence="2">MalCec1-1739</strain>
    </source>
</reference>
<dbReference type="InterPro" id="IPR008523">
    <property type="entry name" value="DUF805"/>
</dbReference>
<dbReference type="PANTHER" id="PTHR34980">
    <property type="entry name" value="INNER MEMBRANE PROTEIN-RELATED-RELATED"/>
    <property type="match status" value="1"/>
</dbReference>
<keyword evidence="1" id="KW-0472">Membrane</keyword>
<feature type="transmembrane region" description="Helical" evidence="1">
    <location>
        <begin position="30"/>
        <end position="51"/>
    </location>
</feature>
<proteinExistence type="predicted"/>
<dbReference type="GO" id="GO:0005886">
    <property type="term" value="C:plasma membrane"/>
    <property type="evidence" value="ECO:0007669"/>
    <property type="project" value="TreeGrafter"/>
</dbReference>
<evidence type="ECO:0000256" key="1">
    <source>
        <dbReference type="SAM" id="Phobius"/>
    </source>
</evidence>
<dbReference type="Pfam" id="PF05656">
    <property type="entry name" value="DUF805"/>
    <property type="match status" value="1"/>
</dbReference>
<accession>A0A9D2ZU97</accession>
<protein>
    <submittedName>
        <fullName evidence="2">DUF805 domain-containing protein</fullName>
    </submittedName>
</protein>
<dbReference type="Proteomes" id="UP000787625">
    <property type="component" value="Unassembled WGS sequence"/>
</dbReference>
<feature type="transmembrane region" description="Helical" evidence="1">
    <location>
        <begin position="87"/>
        <end position="107"/>
    </location>
</feature>
<comment type="caution">
    <text evidence="2">The sequence shown here is derived from an EMBL/GenBank/DDBJ whole genome shotgun (WGS) entry which is preliminary data.</text>
</comment>
<organism evidence="2 3">
    <name type="scientific">Candidatus Avibacteroides avistercoris</name>
    <dbReference type="NCBI Taxonomy" id="2840690"/>
    <lineage>
        <taxon>Bacteria</taxon>
        <taxon>Pseudomonadati</taxon>
        <taxon>Bacteroidota</taxon>
        <taxon>Bacteroidia</taxon>
        <taxon>Bacteroidales</taxon>
        <taxon>Bacteroidaceae</taxon>
        <taxon>Bacteroidaceae incertae sedis</taxon>
        <taxon>Candidatus Avibacteroides</taxon>
    </lineage>
</organism>
<name>A0A9D2ZU97_9BACT</name>
<gene>
    <name evidence="2" type="ORF">IAA93_03885</name>
</gene>